<comment type="caution">
    <text evidence="4">The sequence shown here is derived from an EMBL/GenBank/DDBJ whole genome shotgun (WGS) entry which is preliminary data.</text>
</comment>
<dbReference type="Gene3D" id="2.10.25.10">
    <property type="entry name" value="Laminin"/>
    <property type="match status" value="1"/>
</dbReference>
<feature type="region of interest" description="Disordered" evidence="2">
    <location>
        <begin position="78"/>
        <end position="115"/>
    </location>
</feature>
<dbReference type="PROSITE" id="PS00022">
    <property type="entry name" value="EGF_1"/>
    <property type="match status" value="1"/>
</dbReference>
<evidence type="ECO:0000313" key="4">
    <source>
        <dbReference type="EMBL" id="VEL19092.1"/>
    </source>
</evidence>
<comment type="caution">
    <text evidence="1">Lacks conserved residue(s) required for the propagation of feature annotation.</text>
</comment>
<feature type="disulfide bond" evidence="1">
    <location>
        <begin position="236"/>
        <end position="245"/>
    </location>
</feature>
<feature type="compositionally biased region" description="Polar residues" evidence="2">
    <location>
        <begin position="166"/>
        <end position="181"/>
    </location>
</feature>
<dbReference type="PROSITE" id="PS50026">
    <property type="entry name" value="EGF_3"/>
    <property type="match status" value="1"/>
</dbReference>
<dbReference type="InterPro" id="IPR000742">
    <property type="entry name" value="EGF"/>
</dbReference>
<feature type="region of interest" description="Disordered" evidence="2">
    <location>
        <begin position="138"/>
        <end position="201"/>
    </location>
</feature>
<evidence type="ECO:0000256" key="1">
    <source>
        <dbReference type="PROSITE-ProRule" id="PRU00076"/>
    </source>
</evidence>
<protein>
    <recommendedName>
        <fullName evidence="3">EGF-like domain-containing protein</fullName>
    </recommendedName>
</protein>
<dbReference type="AlphaFoldDB" id="A0A448WSG0"/>
<dbReference type="Proteomes" id="UP000784294">
    <property type="component" value="Unassembled WGS sequence"/>
</dbReference>
<feature type="domain" description="EGF-like" evidence="3">
    <location>
        <begin position="207"/>
        <end position="246"/>
    </location>
</feature>
<keyword evidence="1" id="KW-1015">Disulfide bond</keyword>
<dbReference type="PROSITE" id="PS01186">
    <property type="entry name" value="EGF_2"/>
    <property type="match status" value="1"/>
</dbReference>
<evidence type="ECO:0000256" key="2">
    <source>
        <dbReference type="SAM" id="MobiDB-lite"/>
    </source>
</evidence>
<accession>A0A448WSG0</accession>
<evidence type="ECO:0000259" key="3">
    <source>
        <dbReference type="PROSITE" id="PS50026"/>
    </source>
</evidence>
<organism evidence="4 5">
    <name type="scientific">Protopolystoma xenopodis</name>
    <dbReference type="NCBI Taxonomy" id="117903"/>
    <lineage>
        <taxon>Eukaryota</taxon>
        <taxon>Metazoa</taxon>
        <taxon>Spiralia</taxon>
        <taxon>Lophotrochozoa</taxon>
        <taxon>Platyhelminthes</taxon>
        <taxon>Monogenea</taxon>
        <taxon>Polyopisthocotylea</taxon>
        <taxon>Polystomatidea</taxon>
        <taxon>Polystomatidae</taxon>
        <taxon>Protopolystoma</taxon>
    </lineage>
</organism>
<feature type="compositionally biased region" description="Basic residues" evidence="2">
    <location>
        <begin position="84"/>
        <end position="94"/>
    </location>
</feature>
<feature type="compositionally biased region" description="Basic and acidic residues" evidence="2">
    <location>
        <begin position="142"/>
        <end position="156"/>
    </location>
</feature>
<reference evidence="4" key="1">
    <citation type="submission" date="2018-11" db="EMBL/GenBank/DDBJ databases">
        <authorList>
            <consortium name="Pathogen Informatics"/>
        </authorList>
    </citation>
    <scope>NUCLEOTIDE SEQUENCE</scope>
</reference>
<name>A0A448WSG0_9PLAT</name>
<keyword evidence="1" id="KW-0245">EGF-like domain</keyword>
<proteinExistence type="predicted"/>
<gene>
    <name evidence="4" type="ORF">PXEA_LOCUS12532</name>
</gene>
<sequence length="250" mass="27338">MYALVLAGCLHAVYINGRQINFARLKGAPVTGSSRAEKTSNLTSGSRYGTAIGVLPGCRQSNALESLFSTGNIDLAGSDSGQMRLRKRPTRRQTPRQMTVGYSPTGMDEETEVSGPWEEEAQSMVDDRHARMGLRQVRWKTQGRDGGEELRQEGKRVGHWSEGGESESTLVPTSSSLQLSWKSRRRHGTPASSDGLGPQQRDSDLLINTNCMHNSSGCLNAGMCRRSANGIEHCQCIGGYAGVRCEQRKY</sequence>
<dbReference type="SUPFAM" id="SSF57196">
    <property type="entry name" value="EGF/Laminin"/>
    <property type="match status" value="1"/>
</dbReference>
<dbReference type="EMBL" id="CAAALY010040050">
    <property type="protein sequence ID" value="VEL19092.1"/>
    <property type="molecule type" value="Genomic_DNA"/>
</dbReference>
<keyword evidence="5" id="KW-1185">Reference proteome</keyword>
<evidence type="ECO:0000313" key="5">
    <source>
        <dbReference type="Proteomes" id="UP000784294"/>
    </source>
</evidence>